<feature type="compositionally biased region" description="Low complexity" evidence="1">
    <location>
        <begin position="246"/>
        <end position="351"/>
    </location>
</feature>
<organism evidence="2 3">
    <name type="scientific">Nonlabens agnitus</name>
    <dbReference type="NCBI Taxonomy" id="870484"/>
    <lineage>
        <taxon>Bacteria</taxon>
        <taxon>Pseudomonadati</taxon>
        <taxon>Bacteroidota</taxon>
        <taxon>Flavobacteriia</taxon>
        <taxon>Flavobacteriales</taxon>
        <taxon>Flavobacteriaceae</taxon>
        <taxon>Nonlabens</taxon>
    </lineage>
</organism>
<dbReference type="Proteomes" id="UP000239532">
    <property type="component" value="Unassembled WGS sequence"/>
</dbReference>
<feature type="region of interest" description="Disordered" evidence="1">
    <location>
        <begin position="246"/>
        <end position="358"/>
    </location>
</feature>
<dbReference type="PROSITE" id="PS51257">
    <property type="entry name" value="PROKAR_LIPOPROTEIN"/>
    <property type="match status" value="1"/>
</dbReference>
<reference evidence="2 3" key="1">
    <citation type="submission" date="2016-11" db="EMBL/GenBank/DDBJ databases">
        <title>Trade-off between light-utilization and light-protection in marine flavobacteria.</title>
        <authorList>
            <person name="Kumagai Y."/>
        </authorList>
    </citation>
    <scope>NUCLEOTIDE SEQUENCE [LARGE SCALE GENOMIC DNA]</scope>
    <source>
        <strain evidence="2 3">JCM 17109</strain>
    </source>
</reference>
<proteinExistence type="predicted"/>
<gene>
    <name evidence="2" type="ORF">BST86_08910</name>
</gene>
<comment type="caution">
    <text evidence="2">The sequence shown here is derived from an EMBL/GenBank/DDBJ whole genome shotgun (WGS) entry which is preliminary data.</text>
</comment>
<evidence type="ECO:0008006" key="4">
    <source>
        <dbReference type="Google" id="ProtNLM"/>
    </source>
</evidence>
<keyword evidence="3" id="KW-1185">Reference proteome</keyword>
<dbReference type="EMBL" id="MQUC01000003">
    <property type="protein sequence ID" value="PRP67210.1"/>
    <property type="molecule type" value="Genomic_DNA"/>
</dbReference>
<evidence type="ECO:0000256" key="1">
    <source>
        <dbReference type="SAM" id="MobiDB-lite"/>
    </source>
</evidence>
<sequence>MLLKIHTMKTNTTFKNAATKVFGLGLAIAFLTSCGSYTDSSYNDGIYGGTVINQEEEVLSDTYEQNSSNYYQQLFALEASQYSGGAEDEIFIDVENYSDQGYDQENGEYVLDYAAQPAWGTNPSETIINFYGNPGFGLGFGYPFGFGFNNFGYGRFYGLNNFGYGFGYPFGFGFNHFGFANGSFWGLPFGVSSFGYAIGGPPFGYYDPFFGGFAFNPYVGGFYGNNFYRGNRNNYAYNNRFRSSNSRSVARPASRISNTRSTISRRSSVPTNTTRRSTSTRRSVPTTTRRSTSTTRSSFPTRTASPTRSSSSTRSSSTRSTRPTTTTRSSSPRSSSGSRSSGRSSGSRSSGGRSGGRG</sequence>
<name>A0A2S9WUR4_9FLAO</name>
<protein>
    <recommendedName>
        <fullName evidence="4">Vitellogenin II</fullName>
    </recommendedName>
</protein>
<evidence type="ECO:0000313" key="3">
    <source>
        <dbReference type="Proteomes" id="UP000239532"/>
    </source>
</evidence>
<accession>A0A2S9WUR4</accession>
<dbReference type="AlphaFoldDB" id="A0A2S9WUR4"/>
<evidence type="ECO:0000313" key="2">
    <source>
        <dbReference type="EMBL" id="PRP67210.1"/>
    </source>
</evidence>